<dbReference type="EMBL" id="AP035768">
    <property type="protein sequence ID" value="BFO21495.1"/>
    <property type="molecule type" value="Genomic_DNA"/>
</dbReference>
<evidence type="ECO:0000256" key="1">
    <source>
        <dbReference type="SAM" id="MobiDB-lite"/>
    </source>
</evidence>
<feature type="compositionally biased region" description="Polar residues" evidence="1">
    <location>
        <begin position="11"/>
        <end position="37"/>
    </location>
</feature>
<feature type="region of interest" description="Disordered" evidence="1">
    <location>
        <begin position="1"/>
        <end position="37"/>
    </location>
</feature>
<sequence>MADRAGRSASPEMSSGSNMTTAVAISRKTSGPSSIGSTTDIICVPLPLPLPPPDPWRWTLMADMPV</sequence>
<name>A0AAT9HW32_9ACTN</name>
<proteinExistence type="predicted"/>
<evidence type="ECO:0000313" key="2">
    <source>
        <dbReference type="EMBL" id="BFO21495.1"/>
    </source>
</evidence>
<organism evidence="2">
    <name type="scientific">Streptomyces haneummycinicus</name>
    <dbReference type="NCBI Taxonomy" id="3074435"/>
    <lineage>
        <taxon>Bacteria</taxon>
        <taxon>Bacillati</taxon>
        <taxon>Actinomycetota</taxon>
        <taxon>Actinomycetes</taxon>
        <taxon>Kitasatosporales</taxon>
        <taxon>Streptomycetaceae</taxon>
        <taxon>Streptomyces</taxon>
    </lineage>
</organism>
<gene>
    <name evidence="2" type="ORF">SHKM778_78830</name>
</gene>
<protein>
    <submittedName>
        <fullName evidence="2">Uncharacterized protein</fullName>
    </submittedName>
</protein>
<reference evidence="2" key="2">
    <citation type="submission" date="2024-07" db="EMBL/GenBank/DDBJ databases">
        <title>Streptomyces haneummycinica sp. nov., a new antibiotic-producing actinobacterium isolated from marine sediment.</title>
        <authorList>
            <person name="Uemura M."/>
            <person name="Hamada M."/>
            <person name="Hirano S."/>
            <person name="Kobayashi K."/>
            <person name="Ohshiro T."/>
            <person name="Kobayashi T."/>
            <person name="Terahara T."/>
        </authorList>
    </citation>
    <scope>NUCLEOTIDE SEQUENCE</scope>
    <source>
        <strain evidence="2">KM77-8</strain>
    </source>
</reference>
<dbReference type="AlphaFoldDB" id="A0AAT9HW32"/>
<reference evidence="2" key="1">
    <citation type="submission" date="2024-06" db="EMBL/GenBank/DDBJ databases">
        <authorList>
            <consortium name="consrtm"/>
            <person name="Uemura M."/>
            <person name="Terahara T."/>
        </authorList>
    </citation>
    <scope>NUCLEOTIDE SEQUENCE</scope>
    <source>
        <strain evidence="2">KM77-8</strain>
    </source>
</reference>
<accession>A0AAT9HW32</accession>